<dbReference type="eggNOG" id="KOG1552">
    <property type="taxonomic scope" value="Eukaryota"/>
</dbReference>
<keyword evidence="2 4" id="KW-0863">Zinc-finger</keyword>
<dbReference type="AlphaFoldDB" id="G0QMJ9"/>
<dbReference type="RefSeq" id="XP_004037551.1">
    <property type="nucleotide sequence ID" value="XM_004037503.1"/>
</dbReference>
<evidence type="ECO:0000259" key="5">
    <source>
        <dbReference type="PROSITE" id="PS51133"/>
    </source>
</evidence>
<keyword evidence="1" id="KW-0479">Metal-binding</keyword>
<keyword evidence="3" id="KW-0862">Zinc</keyword>
<dbReference type="eggNOG" id="KOG2907">
    <property type="taxonomic scope" value="Eukaryota"/>
</dbReference>
<keyword evidence="7" id="KW-1185">Reference proteome</keyword>
<protein>
    <submittedName>
        <fullName evidence="6">RNA polymerase i subunit, putative</fullName>
        <ecNumber evidence="6">2.7.7.6</ecNumber>
    </submittedName>
</protein>
<evidence type="ECO:0000256" key="1">
    <source>
        <dbReference type="ARBA" id="ARBA00022723"/>
    </source>
</evidence>
<evidence type="ECO:0000256" key="4">
    <source>
        <dbReference type="PROSITE-ProRule" id="PRU00472"/>
    </source>
</evidence>
<dbReference type="Proteomes" id="UP000008983">
    <property type="component" value="Unassembled WGS sequence"/>
</dbReference>
<dbReference type="GO" id="GO:0008270">
    <property type="term" value="F:zinc ion binding"/>
    <property type="evidence" value="ECO:0007669"/>
    <property type="project" value="UniProtKB-KW"/>
</dbReference>
<proteinExistence type="predicted"/>
<dbReference type="OrthoDB" id="282152at2759"/>
<dbReference type="SUPFAM" id="SSF57783">
    <property type="entry name" value="Zinc beta-ribbon"/>
    <property type="match status" value="1"/>
</dbReference>
<sequence>MILMQKLDEIIHYSIRILNLLLQKEHLILAQFIYTEILLVDQKDFCGCGISEGEFISLGYFEREDTLKVIEHIENQDKKISEFGIWGRSMGAATSLMLKKKAGFDLEKCNPLEVIKKLKQNDSLPKIMFLAAIDDVLIKPEHSQKLFDAFRGSKRIIIFEGNHNSRRSQEINQEFQFYIIQGQFTGCGKMIMETYKEIIEGTTKMRDIPKIKIEVKNFNTASEFCPQCGYLIEMPIYSDKVECNKCEFICSVLEYKCPPIISKIQFSHKKPWLEQYNAKIRGVDDKEQNFNQKKAKIKSECPQCGYHTMYFWTVQTRSADEGSTVFYECADCKHTYTQNN</sequence>
<dbReference type="InParanoid" id="G0QMJ9"/>
<dbReference type="Gene3D" id="3.40.50.1820">
    <property type="entry name" value="alpha/beta hydrolase"/>
    <property type="match status" value="1"/>
</dbReference>
<accession>G0QMJ9</accession>
<dbReference type="Pfam" id="PF01096">
    <property type="entry name" value="Zn_ribbon_TFIIS"/>
    <property type="match status" value="1"/>
</dbReference>
<dbReference type="GeneID" id="14909738"/>
<name>G0QMJ9_ICHMU</name>
<dbReference type="GO" id="GO:0003899">
    <property type="term" value="F:DNA-directed RNA polymerase activity"/>
    <property type="evidence" value="ECO:0007669"/>
    <property type="project" value="UniProtKB-EC"/>
</dbReference>
<evidence type="ECO:0000313" key="7">
    <source>
        <dbReference type="Proteomes" id="UP000008983"/>
    </source>
</evidence>
<dbReference type="SMART" id="SM00440">
    <property type="entry name" value="ZnF_C2C2"/>
    <property type="match status" value="1"/>
</dbReference>
<feature type="domain" description="TFIIS-type" evidence="5">
    <location>
        <begin position="297"/>
        <end position="337"/>
    </location>
</feature>
<evidence type="ECO:0000313" key="6">
    <source>
        <dbReference type="EMBL" id="EGR33565.1"/>
    </source>
</evidence>
<dbReference type="SUPFAM" id="SSF53474">
    <property type="entry name" value="alpha/beta-Hydrolases"/>
    <property type="match status" value="1"/>
</dbReference>
<dbReference type="GO" id="GO:0006351">
    <property type="term" value="P:DNA-templated transcription"/>
    <property type="evidence" value="ECO:0007669"/>
    <property type="project" value="InterPro"/>
</dbReference>
<evidence type="ECO:0000256" key="2">
    <source>
        <dbReference type="ARBA" id="ARBA00022771"/>
    </source>
</evidence>
<dbReference type="STRING" id="857967.G0QMJ9"/>
<dbReference type="PANTHER" id="PTHR43358:SF4">
    <property type="entry name" value="ALPHA_BETA HYDROLASE FOLD-1 DOMAIN-CONTAINING PROTEIN"/>
    <property type="match status" value="1"/>
</dbReference>
<dbReference type="EC" id="2.7.7.6" evidence="6"/>
<keyword evidence="6" id="KW-0548">Nucleotidyltransferase</keyword>
<dbReference type="GO" id="GO:0003676">
    <property type="term" value="F:nucleic acid binding"/>
    <property type="evidence" value="ECO:0007669"/>
    <property type="project" value="InterPro"/>
</dbReference>
<dbReference type="PROSITE" id="PS51133">
    <property type="entry name" value="ZF_TFIIS_2"/>
    <property type="match status" value="1"/>
</dbReference>
<dbReference type="InterPro" id="IPR034004">
    <property type="entry name" value="Zn_ribbon_RPA12_C"/>
</dbReference>
<dbReference type="InterPro" id="IPR001222">
    <property type="entry name" value="Znf_TFIIS"/>
</dbReference>
<dbReference type="CDD" id="cd10507">
    <property type="entry name" value="Zn-ribbon_RPA12"/>
    <property type="match status" value="1"/>
</dbReference>
<dbReference type="Gene3D" id="2.20.25.10">
    <property type="match status" value="1"/>
</dbReference>
<dbReference type="InterPro" id="IPR029058">
    <property type="entry name" value="AB_hydrolase_fold"/>
</dbReference>
<dbReference type="InterPro" id="IPR052920">
    <property type="entry name" value="DNA-binding_regulatory"/>
</dbReference>
<evidence type="ECO:0000256" key="3">
    <source>
        <dbReference type="ARBA" id="ARBA00022833"/>
    </source>
</evidence>
<dbReference type="PANTHER" id="PTHR43358">
    <property type="entry name" value="ALPHA/BETA-HYDROLASE"/>
    <property type="match status" value="1"/>
</dbReference>
<keyword evidence="6" id="KW-0808">Transferase</keyword>
<gene>
    <name evidence="6" type="ORF">IMG5_049410</name>
</gene>
<reference evidence="6 7" key="1">
    <citation type="submission" date="2011-07" db="EMBL/GenBank/DDBJ databases">
        <authorList>
            <person name="Coyne R."/>
            <person name="Brami D."/>
            <person name="Johnson J."/>
            <person name="Hostetler J."/>
            <person name="Hannick L."/>
            <person name="Clark T."/>
            <person name="Cassidy-Hanley D."/>
            <person name="Inman J."/>
        </authorList>
    </citation>
    <scope>NUCLEOTIDE SEQUENCE [LARGE SCALE GENOMIC DNA]</scope>
    <source>
        <strain evidence="6 7">G5</strain>
    </source>
</reference>
<dbReference type="EMBL" id="GL983424">
    <property type="protein sequence ID" value="EGR33565.1"/>
    <property type="molecule type" value="Genomic_DNA"/>
</dbReference>
<organism evidence="6 7">
    <name type="scientific">Ichthyophthirius multifiliis</name>
    <name type="common">White spot disease agent</name>
    <name type="synonym">Ich</name>
    <dbReference type="NCBI Taxonomy" id="5932"/>
    <lineage>
        <taxon>Eukaryota</taxon>
        <taxon>Sar</taxon>
        <taxon>Alveolata</taxon>
        <taxon>Ciliophora</taxon>
        <taxon>Intramacronucleata</taxon>
        <taxon>Oligohymenophorea</taxon>
        <taxon>Hymenostomatida</taxon>
        <taxon>Ophryoglenina</taxon>
        <taxon>Ichthyophthirius</taxon>
    </lineage>
</organism>